<dbReference type="InterPro" id="IPR035979">
    <property type="entry name" value="RBD_domain_sf"/>
</dbReference>
<evidence type="ECO:0000256" key="4">
    <source>
        <dbReference type="ARBA" id="ARBA00022884"/>
    </source>
</evidence>
<sequence length="471" mass="53065">MMDPISGLSRGYAFVTYCTKDDAQSAVQQYDGYEIRKSKALKVNVSVPNLRLFVGNIPKSKSKEEIFQEFTKLAGGLSEVIVYSSPDDRKRNRGFCFLEYESHKSASLAKRKLSTARTKVWGCDILVDWADPQEEPDEETMSKVKVLYVRNLTTDVTEEQLKQLFEEFGSIERVKKIKDYAFVHFEDRNLALKAMNGLNGRDVGGAHIEVSLAKPPSDRKKKEEVLRNRERRVMLMMQQRAMIVGAPRGPPALPLQPPPPPPPPLIPQTRNTRGRNAQPMASLPSPSAYRQLGARNYDYECGYYGFDEYPGPPHYEYSAHFSGDGYYHQNMLSAHSHAPPPLPSTPFQPHSHSNSKTRASRAAQGWNSWYNFYDPNGWWFGSTRTGAQFGFTSSQQQGSGWGQYGNGSVPAQAITSGYGRRSLWQPNNGSKKWRKTQTNGAKKSFKTSGALGGQWYDDQFATNLDDSWPQT</sequence>
<feature type="domain" description="RRM" evidence="7">
    <location>
        <begin position="50"/>
        <end position="132"/>
    </location>
</feature>
<dbReference type="GO" id="GO:0005737">
    <property type="term" value="C:cytoplasm"/>
    <property type="evidence" value="ECO:0007669"/>
    <property type="project" value="UniProtKB-SubCell"/>
</dbReference>
<evidence type="ECO:0000256" key="1">
    <source>
        <dbReference type="ARBA" id="ARBA00004496"/>
    </source>
</evidence>
<dbReference type="InterPro" id="IPR012677">
    <property type="entry name" value="Nucleotide-bd_a/b_plait_sf"/>
</dbReference>
<feature type="region of interest" description="Disordered" evidence="6">
    <location>
        <begin position="427"/>
        <end position="446"/>
    </location>
</feature>
<evidence type="ECO:0000256" key="3">
    <source>
        <dbReference type="ARBA" id="ARBA00022737"/>
    </source>
</evidence>
<dbReference type="CDD" id="cd12251">
    <property type="entry name" value="RRM3_hnRNPR_like"/>
    <property type="match status" value="1"/>
</dbReference>
<name>A0A7R9LQ82_9ACAR</name>
<dbReference type="NCBIfam" id="TIGR01648">
    <property type="entry name" value="hnRNP-R-Q"/>
    <property type="match status" value="1"/>
</dbReference>
<dbReference type="PANTHER" id="PTHR21245">
    <property type="entry name" value="HETEROGENEOUS NUCLEAR RIBONUCLEOPROTEIN"/>
    <property type="match status" value="1"/>
</dbReference>
<keyword evidence="2" id="KW-0963">Cytoplasm</keyword>
<proteinExistence type="predicted"/>
<dbReference type="Pfam" id="PF00076">
    <property type="entry name" value="RRM_1"/>
    <property type="match status" value="3"/>
</dbReference>
<feature type="domain" description="RRM" evidence="7">
    <location>
        <begin position="1"/>
        <end position="48"/>
    </location>
</feature>
<dbReference type="AlphaFoldDB" id="A0A7R9LQ82"/>
<dbReference type="CDD" id="cd12250">
    <property type="entry name" value="RRM2_hnRNPR_like"/>
    <property type="match status" value="1"/>
</dbReference>
<feature type="region of interest" description="Disordered" evidence="6">
    <location>
        <begin position="332"/>
        <end position="360"/>
    </location>
</feature>
<dbReference type="EMBL" id="OC917012">
    <property type="protein sequence ID" value="CAD7645869.1"/>
    <property type="molecule type" value="Genomic_DNA"/>
</dbReference>
<dbReference type="FunFam" id="3.30.70.330:FF:000213">
    <property type="entry name" value="Uncharacterized protein, isoform R"/>
    <property type="match status" value="1"/>
</dbReference>
<dbReference type="SUPFAM" id="SSF54928">
    <property type="entry name" value="RNA-binding domain, RBD"/>
    <property type="match status" value="3"/>
</dbReference>
<evidence type="ECO:0000313" key="9">
    <source>
        <dbReference type="Proteomes" id="UP000728032"/>
    </source>
</evidence>
<organism evidence="8">
    <name type="scientific">Oppiella nova</name>
    <dbReference type="NCBI Taxonomy" id="334625"/>
    <lineage>
        <taxon>Eukaryota</taxon>
        <taxon>Metazoa</taxon>
        <taxon>Ecdysozoa</taxon>
        <taxon>Arthropoda</taxon>
        <taxon>Chelicerata</taxon>
        <taxon>Arachnida</taxon>
        <taxon>Acari</taxon>
        <taxon>Acariformes</taxon>
        <taxon>Sarcoptiformes</taxon>
        <taxon>Oribatida</taxon>
        <taxon>Brachypylina</taxon>
        <taxon>Oppioidea</taxon>
        <taxon>Oppiidae</taxon>
        <taxon>Oppiella</taxon>
    </lineage>
</organism>
<dbReference type="GO" id="GO:0003723">
    <property type="term" value="F:RNA binding"/>
    <property type="evidence" value="ECO:0007669"/>
    <property type="project" value="UniProtKB-UniRule"/>
</dbReference>
<dbReference type="Proteomes" id="UP000728032">
    <property type="component" value="Unassembled WGS sequence"/>
</dbReference>
<evidence type="ECO:0000313" key="8">
    <source>
        <dbReference type="EMBL" id="CAD7645869.1"/>
    </source>
</evidence>
<dbReference type="PROSITE" id="PS50102">
    <property type="entry name" value="RRM"/>
    <property type="match status" value="3"/>
</dbReference>
<evidence type="ECO:0000256" key="5">
    <source>
        <dbReference type="PROSITE-ProRule" id="PRU00176"/>
    </source>
</evidence>
<accession>A0A7R9LQ82</accession>
<feature type="compositionally biased region" description="Polar residues" evidence="6">
    <location>
        <begin position="427"/>
        <end position="441"/>
    </location>
</feature>
<feature type="domain" description="RRM" evidence="7">
    <location>
        <begin position="145"/>
        <end position="215"/>
    </location>
</feature>
<dbReference type="InterPro" id="IPR000504">
    <property type="entry name" value="RRM_dom"/>
</dbReference>
<comment type="subcellular location">
    <subcellularLocation>
        <location evidence="1">Cytoplasm</location>
    </subcellularLocation>
</comment>
<dbReference type="EMBL" id="CAJPVJ010002187">
    <property type="protein sequence ID" value="CAG2165901.1"/>
    <property type="molecule type" value="Genomic_DNA"/>
</dbReference>
<evidence type="ECO:0000256" key="2">
    <source>
        <dbReference type="ARBA" id="ARBA00022490"/>
    </source>
</evidence>
<reference evidence="8" key="1">
    <citation type="submission" date="2020-11" db="EMBL/GenBank/DDBJ databases">
        <authorList>
            <person name="Tran Van P."/>
        </authorList>
    </citation>
    <scope>NUCLEOTIDE SEQUENCE</scope>
</reference>
<evidence type="ECO:0000259" key="7">
    <source>
        <dbReference type="PROSITE" id="PS50102"/>
    </source>
</evidence>
<dbReference type="OrthoDB" id="3800936at2759"/>
<dbReference type="Gene3D" id="3.30.70.330">
    <property type="match status" value="3"/>
</dbReference>
<keyword evidence="4 5" id="KW-0694">RNA-binding</keyword>
<dbReference type="FunFam" id="3.30.70.330:FF:000023">
    <property type="entry name" value="Heterogeneous nuclear ribonucleoprotein q isoform"/>
    <property type="match status" value="1"/>
</dbReference>
<gene>
    <name evidence="8" type="ORF">ONB1V03_LOCUS5436</name>
</gene>
<dbReference type="SMART" id="SM00360">
    <property type="entry name" value="RRM"/>
    <property type="match status" value="2"/>
</dbReference>
<dbReference type="InterPro" id="IPR006535">
    <property type="entry name" value="HnRNP_R/Q_splicing_fac"/>
</dbReference>
<evidence type="ECO:0000256" key="6">
    <source>
        <dbReference type="SAM" id="MobiDB-lite"/>
    </source>
</evidence>
<keyword evidence="9" id="KW-1185">Reference proteome</keyword>
<protein>
    <recommendedName>
        <fullName evidence="7">RRM domain-containing protein</fullName>
    </recommendedName>
</protein>
<keyword evidence="3" id="KW-0677">Repeat</keyword>